<keyword evidence="2" id="KW-1185">Reference proteome</keyword>
<accession>A0ABT3GT40</accession>
<sequence length="75" mass="8183">MSDEWKLVGELLGRSREAGGEEELVDVDAGAAEVRLRQRLEVLAGDVEVFEQGLRAWRRVAGEGRMGARMGAGDL</sequence>
<organism evidence="1 2">
    <name type="scientific">Luteolibacter arcticus</name>
    <dbReference type="NCBI Taxonomy" id="1581411"/>
    <lineage>
        <taxon>Bacteria</taxon>
        <taxon>Pseudomonadati</taxon>
        <taxon>Verrucomicrobiota</taxon>
        <taxon>Verrucomicrobiia</taxon>
        <taxon>Verrucomicrobiales</taxon>
        <taxon>Verrucomicrobiaceae</taxon>
        <taxon>Luteolibacter</taxon>
    </lineage>
</organism>
<dbReference type="Proteomes" id="UP001320876">
    <property type="component" value="Unassembled WGS sequence"/>
</dbReference>
<protein>
    <submittedName>
        <fullName evidence="1">Uncharacterized protein</fullName>
    </submittedName>
</protein>
<dbReference type="EMBL" id="JAPDDT010000033">
    <property type="protein sequence ID" value="MCW1926645.1"/>
    <property type="molecule type" value="Genomic_DNA"/>
</dbReference>
<reference evidence="1 2" key="1">
    <citation type="submission" date="2022-10" db="EMBL/GenBank/DDBJ databases">
        <title>Luteolibacter arcticus strain CCTCC AB 2014275, whole genome shotgun sequencing project.</title>
        <authorList>
            <person name="Zhao G."/>
            <person name="Shen L."/>
        </authorList>
    </citation>
    <scope>NUCLEOTIDE SEQUENCE [LARGE SCALE GENOMIC DNA]</scope>
    <source>
        <strain evidence="1 2">CCTCC AB 2014275</strain>
    </source>
</reference>
<evidence type="ECO:0000313" key="1">
    <source>
        <dbReference type="EMBL" id="MCW1926645.1"/>
    </source>
</evidence>
<gene>
    <name evidence="1" type="ORF">OKA05_29095</name>
</gene>
<comment type="caution">
    <text evidence="1">The sequence shown here is derived from an EMBL/GenBank/DDBJ whole genome shotgun (WGS) entry which is preliminary data.</text>
</comment>
<evidence type="ECO:0000313" key="2">
    <source>
        <dbReference type="Proteomes" id="UP001320876"/>
    </source>
</evidence>
<name>A0ABT3GT40_9BACT</name>
<proteinExistence type="predicted"/>
<dbReference type="RefSeq" id="WP_264490753.1">
    <property type="nucleotide sequence ID" value="NZ_JAPDDT010000033.1"/>
</dbReference>